<evidence type="ECO:0000259" key="2">
    <source>
        <dbReference type="Pfam" id="PF09423"/>
    </source>
</evidence>
<dbReference type="EMBL" id="JAUFQS010000001">
    <property type="protein sequence ID" value="MDN3686246.1"/>
    <property type="molecule type" value="Genomic_DNA"/>
</dbReference>
<dbReference type="SUPFAM" id="SSF56300">
    <property type="entry name" value="Metallo-dependent phosphatases"/>
    <property type="match status" value="1"/>
</dbReference>
<dbReference type="InterPro" id="IPR038607">
    <property type="entry name" value="PhoD-like_sf"/>
</dbReference>
<accession>A0ABT8C0N5</accession>
<feature type="chain" id="PRO_5045369723" evidence="1">
    <location>
        <begin position="24"/>
        <end position="871"/>
    </location>
</feature>
<sequence length="871" mass="97442">MKRRHVVKAIALGSITPHLLVSASSSFAIAPKSNRNLTLATFQSTWQQWPDMPWVGPEYWGNRLQDWEIQQGRAVCVISDKNRSLHSLTHQLGSESGNFSLQVKMEWLNPEAKGLEEAYAGFRMAAKGKFTDYRSAAVFGQGLDAGINGQGHLFIGEKTGTQKISLDSEITLHLEGTGNEIQLKALNSENGKLLGILSFNQPGANWEGNLALITHFPGDATERPSVAFSDWQISGDKIVGNETQVFGPICFAQYTLHRGILKLAAQLAPVDQVAGMEVRLQVKKDGQWTSLQQAKPDTLGRVVHFRQENWNAEQAVPYRVKLDLPLKSGRQSYFYEGTIAREPASEEKVKMAVFSCNADYGFPDQEVSIHVPKHQPDLAVFLGDQFYESTGGFGIQTSPLKKSSLDYLRKWYMFGWSYREIFRHIPSAFIPDDHDVYHGNVWGEAGKSAPTDEGWGYVAQDQGGYKMPPEWVNMVQLTQTGHLPDPYDPTPVKQGITTYYTDWLYGGVSFAILEDRKFKSAPKNVLPEEAKVLNGFIQNPEFDIKAHYDIDAELLGERQLKFLKHWSSDWSQGTEMKAVISQTNFCTVATLPKGSIIDSIVPKLPIPKPGEYVSGDAPTTDMDSNGWPQKGRDEALRIIRKAFALHVAGDQHLASVVHYGVEEHGDAGFAFAGPALNNLFPRRWWPEVPAGHAPLPGRPDYTGNFEDGFGNKITVHAVANPHITGREPALIYDRATGYGMVTFDKIQKNIRIECWPRYVDPEKNPNGQYNGWPVTITQQDNYAKASIGTLPELDLSECHRPIVQVIDENSGELVYSLRVGENRFRPKIFKKSNYLVRVWEDQGNREQVFSGLALDAQKEKSLWVNPLPLKA</sequence>
<evidence type="ECO:0000256" key="1">
    <source>
        <dbReference type="SAM" id="SignalP"/>
    </source>
</evidence>
<reference evidence="4" key="1">
    <citation type="journal article" date="2019" name="Int. J. Syst. Evol. Microbiol.">
        <title>The Global Catalogue of Microorganisms (GCM) 10K type strain sequencing project: providing services to taxonomists for standard genome sequencing and annotation.</title>
        <authorList>
            <consortium name="The Broad Institute Genomics Platform"/>
            <consortium name="The Broad Institute Genome Sequencing Center for Infectious Disease"/>
            <person name="Wu L."/>
            <person name="Ma J."/>
        </authorList>
    </citation>
    <scope>NUCLEOTIDE SEQUENCE [LARGE SCALE GENOMIC DNA]</scope>
    <source>
        <strain evidence="4">CECT 7706</strain>
    </source>
</reference>
<dbReference type="PANTHER" id="PTHR43606">
    <property type="entry name" value="PHOSPHATASE, PUTATIVE (AFU_ORTHOLOGUE AFUA_6G08710)-RELATED"/>
    <property type="match status" value="1"/>
</dbReference>
<name>A0ABT8C0N5_9BACT</name>
<protein>
    <submittedName>
        <fullName evidence="3">Alkaline phosphatase D family protein</fullName>
    </submittedName>
</protein>
<feature type="domain" description="PhoD-like phosphatase metallophosphatase" evidence="2">
    <location>
        <begin position="351"/>
        <end position="661"/>
    </location>
</feature>
<dbReference type="Gene3D" id="3.60.21.70">
    <property type="entry name" value="PhoD-like phosphatase"/>
    <property type="match status" value="1"/>
</dbReference>
<evidence type="ECO:0000313" key="3">
    <source>
        <dbReference type="EMBL" id="MDN3686246.1"/>
    </source>
</evidence>
<dbReference type="InterPro" id="IPR018946">
    <property type="entry name" value="PhoD-like_MPP"/>
</dbReference>
<dbReference type="RefSeq" id="WP_163385786.1">
    <property type="nucleotide sequence ID" value="NZ_JAUFQS010000001.1"/>
</dbReference>
<organism evidence="3 4">
    <name type="scientific">Cyclobacterium jeungdonense</name>
    <dbReference type="NCBI Taxonomy" id="708087"/>
    <lineage>
        <taxon>Bacteria</taxon>
        <taxon>Pseudomonadati</taxon>
        <taxon>Bacteroidota</taxon>
        <taxon>Cytophagia</taxon>
        <taxon>Cytophagales</taxon>
        <taxon>Cyclobacteriaceae</taxon>
        <taxon>Cyclobacterium</taxon>
    </lineage>
</organism>
<comment type="caution">
    <text evidence="3">The sequence shown here is derived from an EMBL/GenBank/DDBJ whole genome shotgun (WGS) entry which is preliminary data.</text>
</comment>
<keyword evidence="4" id="KW-1185">Reference proteome</keyword>
<feature type="signal peptide" evidence="1">
    <location>
        <begin position="1"/>
        <end position="23"/>
    </location>
</feature>
<dbReference type="InterPro" id="IPR029052">
    <property type="entry name" value="Metallo-depent_PP-like"/>
</dbReference>
<gene>
    <name evidence="3" type="ORF">QWZ15_00270</name>
</gene>
<dbReference type="Pfam" id="PF09423">
    <property type="entry name" value="PhoD"/>
    <property type="match status" value="1"/>
</dbReference>
<dbReference type="InterPro" id="IPR052900">
    <property type="entry name" value="Phospholipid_Metab_Enz"/>
</dbReference>
<keyword evidence="1" id="KW-0732">Signal</keyword>
<proteinExistence type="predicted"/>
<dbReference type="PANTHER" id="PTHR43606:SF2">
    <property type="entry name" value="ALKALINE PHOSPHATASE FAMILY PROTEIN (AFU_ORTHOLOGUE AFUA_5G03860)"/>
    <property type="match status" value="1"/>
</dbReference>
<dbReference type="Proteomes" id="UP001236663">
    <property type="component" value="Unassembled WGS sequence"/>
</dbReference>
<evidence type="ECO:0000313" key="4">
    <source>
        <dbReference type="Proteomes" id="UP001236663"/>
    </source>
</evidence>